<evidence type="ECO:0000313" key="7">
    <source>
        <dbReference type="RefSeq" id="XP_008486178.1"/>
    </source>
</evidence>
<evidence type="ECO:0000256" key="1">
    <source>
        <dbReference type="ARBA" id="ARBA00022723"/>
    </source>
</evidence>
<dbReference type="GO" id="GO:0008270">
    <property type="term" value="F:zinc ion binding"/>
    <property type="evidence" value="ECO:0007669"/>
    <property type="project" value="UniProtKB-KW"/>
</dbReference>
<dbReference type="KEGG" id="dci:103522869"/>
<accession>A0A1S3DR11</accession>
<dbReference type="InterPro" id="IPR011011">
    <property type="entry name" value="Znf_FYVE_PHD"/>
</dbReference>
<dbReference type="Pfam" id="PF25298">
    <property type="entry name" value="Baculo_FP_2nd"/>
    <property type="match status" value="1"/>
</dbReference>
<dbReference type="PaxDb" id="121845-A0A1S3DR11"/>
<dbReference type="SUPFAM" id="SSF57903">
    <property type="entry name" value="FYVE/PHD zinc finger"/>
    <property type="match status" value="1"/>
</dbReference>
<dbReference type="SMART" id="SM00249">
    <property type="entry name" value="PHD"/>
    <property type="match status" value="1"/>
</dbReference>
<name>A0A1S3DR11_DIACI</name>
<evidence type="ECO:0000256" key="3">
    <source>
        <dbReference type="ARBA" id="ARBA00022833"/>
    </source>
</evidence>
<protein>
    <submittedName>
        <fullName evidence="7">Uncharacterized protein LOC103522869</fullName>
    </submittedName>
</protein>
<dbReference type="InterPro" id="IPR027417">
    <property type="entry name" value="P-loop_NTPase"/>
</dbReference>
<keyword evidence="2" id="KW-0863">Zinc-finger</keyword>
<dbReference type="Proteomes" id="UP000079169">
    <property type="component" value="Unplaced"/>
</dbReference>
<dbReference type="AlphaFoldDB" id="A0A1S3DR11"/>
<feature type="domain" description="Zinc finger PHD-type" evidence="5">
    <location>
        <begin position="4"/>
        <end position="56"/>
    </location>
</feature>
<keyword evidence="1" id="KW-0479">Metal-binding</keyword>
<dbReference type="Gene3D" id="3.40.50.300">
    <property type="entry name" value="P-loop containing nucleotide triphosphate hydrolases"/>
    <property type="match status" value="1"/>
</dbReference>
<dbReference type="RefSeq" id="XP_008486178.1">
    <property type="nucleotide sequence ID" value="XM_008487956.2"/>
</dbReference>
<proteinExistence type="predicted"/>
<evidence type="ECO:0000313" key="6">
    <source>
        <dbReference type="Proteomes" id="UP000079169"/>
    </source>
</evidence>
<dbReference type="InterPro" id="IPR057251">
    <property type="entry name" value="FP_C"/>
</dbReference>
<feature type="coiled-coil region" evidence="4">
    <location>
        <begin position="103"/>
        <end position="173"/>
    </location>
</feature>
<keyword evidence="3" id="KW-0862">Zinc</keyword>
<organism evidence="6 7">
    <name type="scientific">Diaphorina citri</name>
    <name type="common">Asian citrus psyllid</name>
    <dbReference type="NCBI Taxonomy" id="121845"/>
    <lineage>
        <taxon>Eukaryota</taxon>
        <taxon>Metazoa</taxon>
        <taxon>Ecdysozoa</taxon>
        <taxon>Arthropoda</taxon>
        <taxon>Hexapoda</taxon>
        <taxon>Insecta</taxon>
        <taxon>Pterygota</taxon>
        <taxon>Neoptera</taxon>
        <taxon>Paraneoptera</taxon>
        <taxon>Hemiptera</taxon>
        <taxon>Sternorrhyncha</taxon>
        <taxon>Psylloidea</taxon>
        <taxon>Psyllidae</taxon>
        <taxon>Diaphorininae</taxon>
        <taxon>Diaphorina</taxon>
    </lineage>
</organism>
<evidence type="ECO:0000256" key="4">
    <source>
        <dbReference type="SAM" id="Coils"/>
    </source>
</evidence>
<dbReference type="OMA" id="QNENARH"/>
<dbReference type="STRING" id="121845.A0A1S3DR11"/>
<keyword evidence="4" id="KW-0175">Coiled coil</keyword>
<evidence type="ECO:0000259" key="5">
    <source>
        <dbReference type="SMART" id="SM00249"/>
    </source>
</evidence>
<dbReference type="GeneID" id="103522869"/>
<gene>
    <name evidence="7" type="primary">LOC103522869</name>
</gene>
<reference evidence="7" key="1">
    <citation type="submission" date="2025-08" db="UniProtKB">
        <authorList>
            <consortium name="RefSeq"/>
        </authorList>
    </citation>
    <scope>IDENTIFICATION</scope>
</reference>
<sequence>MAMKCGKCSEDVLAEDTLTCCLCAMNAHYLCVGTTEANFRKMSKIKKDTWKCLDCKAKKNETFTIPSQSEAPELKQMFEKFSKEIKATLASCESNIQKNTDQMKEVLESIKDVKTVLESLEAKQEKLEKENENMKKSMDEMKKELEAENKMLKRSIEEIKNKNEDQIDFLENRSRICNLEIRGVPETKNEDVVKIIYNIGKEIGIQSFSEGDVQVAHRVDTRSTQEHGKRPIIAHLASRYLRNKWLQHYKNYLKNKNVPNQRATLSAKSIDDKLADVPVFLNEHITVKRKLLLKEAKDVAKAIHFKFVWVKDAFILMKQNENARHVQKINSRQELAEYQTKFQSSFSS</sequence>
<keyword evidence="6" id="KW-1185">Reference proteome</keyword>
<dbReference type="OrthoDB" id="5984028at2759"/>
<evidence type="ECO:0000256" key="2">
    <source>
        <dbReference type="ARBA" id="ARBA00022771"/>
    </source>
</evidence>
<dbReference type="InterPro" id="IPR001965">
    <property type="entry name" value="Znf_PHD"/>
</dbReference>